<accession>X1B7D1</accession>
<dbReference type="GO" id="GO:0005085">
    <property type="term" value="F:guanyl-nucleotide exchange factor activity"/>
    <property type="evidence" value="ECO:0007669"/>
    <property type="project" value="InterPro"/>
</dbReference>
<dbReference type="InterPro" id="IPR037587">
    <property type="entry name" value="LAMTOR2-like"/>
</dbReference>
<dbReference type="InterPro" id="IPR004942">
    <property type="entry name" value="Roadblock/LAMTOR2_dom"/>
</dbReference>
<comment type="caution">
    <text evidence="2">The sequence shown here is derived from an EMBL/GenBank/DDBJ whole genome shotgun (WGS) entry which is preliminary data.</text>
</comment>
<evidence type="ECO:0000313" key="2">
    <source>
        <dbReference type="EMBL" id="GAG91684.1"/>
    </source>
</evidence>
<dbReference type="PANTHER" id="PTHR13323">
    <property type="entry name" value="LATE ENDOSOMAL/LYSOSOMAL MP1 INTERACTING PROTEIN"/>
    <property type="match status" value="1"/>
</dbReference>
<dbReference type="GO" id="GO:0060090">
    <property type="term" value="F:molecular adaptor activity"/>
    <property type="evidence" value="ECO:0007669"/>
    <property type="project" value="InterPro"/>
</dbReference>
<evidence type="ECO:0000259" key="1">
    <source>
        <dbReference type="SMART" id="SM00960"/>
    </source>
</evidence>
<gene>
    <name evidence="2" type="ORF">S01H4_50436</name>
</gene>
<feature type="domain" description="Roadblock/LAMTOR2" evidence="1">
    <location>
        <begin position="14"/>
        <end position="103"/>
    </location>
</feature>
<reference evidence="2" key="1">
    <citation type="journal article" date="2014" name="Front. Microbiol.">
        <title>High frequency of phylogenetically diverse reductive dehalogenase-homologous genes in deep subseafloor sedimentary metagenomes.</title>
        <authorList>
            <person name="Kawai M."/>
            <person name="Futagami T."/>
            <person name="Toyoda A."/>
            <person name="Takaki Y."/>
            <person name="Nishi S."/>
            <person name="Hori S."/>
            <person name="Arai W."/>
            <person name="Tsubouchi T."/>
            <person name="Morono Y."/>
            <person name="Uchiyama I."/>
            <person name="Ito T."/>
            <person name="Fujiyama A."/>
            <person name="Inagaki F."/>
            <person name="Takami H."/>
        </authorList>
    </citation>
    <scope>NUCLEOTIDE SEQUENCE</scope>
    <source>
        <strain evidence="2">Expedition CK06-06</strain>
    </source>
</reference>
<dbReference type="AlphaFoldDB" id="X1B7D1"/>
<organism evidence="2">
    <name type="scientific">marine sediment metagenome</name>
    <dbReference type="NCBI Taxonomy" id="412755"/>
    <lineage>
        <taxon>unclassified sequences</taxon>
        <taxon>metagenomes</taxon>
        <taxon>ecological metagenomes</taxon>
    </lineage>
</organism>
<dbReference type="SUPFAM" id="SSF103196">
    <property type="entry name" value="Roadblock/LC7 domain"/>
    <property type="match status" value="1"/>
</dbReference>
<dbReference type="EMBL" id="BART01028635">
    <property type="protein sequence ID" value="GAG91684.1"/>
    <property type="molecule type" value="Genomic_DNA"/>
</dbReference>
<dbReference type="Pfam" id="PF03259">
    <property type="entry name" value="Robl_LC7"/>
    <property type="match status" value="1"/>
</dbReference>
<sequence>MFDPGFEELQGKLRTIIEESTSLTGGIRAWMLLSKEGLPISSAVPQGLEEAEIAAMAASILGVADLAAERLNQGTLEEILMTNERGLVIMRSAGEKAILVLAASKTTKTGLLVYAANTAAEKIAPLL</sequence>
<name>X1B7D1_9ZZZZ</name>
<dbReference type="GO" id="GO:0032008">
    <property type="term" value="P:positive regulation of TOR signaling"/>
    <property type="evidence" value="ECO:0007669"/>
    <property type="project" value="InterPro"/>
</dbReference>
<dbReference type="Gene3D" id="3.30.450.30">
    <property type="entry name" value="Dynein light chain 2a, cytoplasmic"/>
    <property type="match status" value="1"/>
</dbReference>
<proteinExistence type="predicted"/>
<protein>
    <recommendedName>
        <fullName evidence="1">Roadblock/LAMTOR2 domain-containing protein</fullName>
    </recommendedName>
</protein>
<dbReference type="SMART" id="SM00960">
    <property type="entry name" value="Robl_LC7"/>
    <property type="match status" value="1"/>
</dbReference>